<organism evidence="2 3">
    <name type="scientific">Sagittula stellata (strain ATCC 700073 / DSM 11524 / E-37)</name>
    <dbReference type="NCBI Taxonomy" id="388399"/>
    <lineage>
        <taxon>Bacteria</taxon>
        <taxon>Pseudomonadati</taxon>
        <taxon>Pseudomonadota</taxon>
        <taxon>Alphaproteobacteria</taxon>
        <taxon>Rhodobacterales</taxon>
        <taxon>Roseobacteraceae</taxon>
        <taxon>Sagittula</taxon>
    </lineage>
</organism>
<evidence type="ECO:0000256" key="1">
    <source>
        <dbReference type="SAM" id="Phobius"/>
    </source>
</evidence>
<comment type="caution">
    <text evidence="2">The sequence shown here is derived from an EMBL/GenBank/DDBJ whole genome shotgun (WGS) entry which is preliminary data.</text>
</comment>
<evidence type="ECO:0000313" key="3">
    <source>
        <dbReference type="Proteomes" id="UP000005713"/>
    </source>
</evidence>
<keyword evidence="1" id="KW-0812">Transmembrane</keyword>
<keyword evidence="3" id="KW-1185">Reference proteome</keyword>
<proteinExistence type="predicted"/>
<dbReference type="AlphaFoldDB" id="A3K172"/>
<name>A3K172_SAGS3</name>
<keyword evidence="1" id="KW-1133">Transmembrane helix</keyword>
<dbReference type="EMBL" id="AAYA01000004">
    <property type="protein sequence ID" value="EBA08668.1"/>
    <property type="molecule type" value="Genomic_DNA"/>
</dbReference>
<gene>
    <name evidence="2" type="ORF">SSE37_03460</name>
</gene>
<keyword evidence="1" id="KW-0472">Membrane</keyword>
<feature type="transmembrane region" description="Helical" evidence="1">
    <location>
        <begin position="68"/>
        <end position="90"/>
    </location>
</feature>
<sequence length="104" mass="11364">MIGALVGVMASLIMVAPEGTRAALYRALVGVTMGVIFSPLADSLPFMGWMAGEDLDAVLARSALTGFVIWWVLEVIARLLSSNDWLVALLREMARMRSNQEPRK</sequence>
<evidence type="ECO:0000313" key="2">
    <source>
        <dbReference type="EMBL" id="EBA08668.1"/>
    </source>
</evidence>
<protein>
    <submittedName>
        <fullName evidence="2">Uncharacterized protein</fullName>
    </submittedName>
</protein>
<accession>A3K172</accession>
<dbReference type="Proteomes" id="UP000005713">
    <property type="component" value="Unassembled WGS sequence"/>
</dbReference>
<dbReference type="Pfam" id="PF19602">
    <property type="entry name" value="DUF6107"/>
    <property type="match status" value="1"/>
</dbReference>
<reference evidence="2 3" key="1">
    <citation type="submission" date="2006-06" db="EMBL/GenBank/DDBJ databases">
        <authorList>
            <person name="Moran M.A."/>
            <person name="Ferriera S."/>
            <person name="Johnson J."/>
            <person name="Kravitz S."/>
            <person name="Beeson K."/>
            <person name="Sutton G."/>
            <person name="Rogers Y.-H."/>
            <person name="Friedman R."/>
            <person name="Frazier M."/>
            <person name="Venter J.C."/>
        </authorList>
    </citation>
    <scope>NUCLEOTIDE SEQUENCE [LARGE SCALE GENOMIC DNA]</scope>
    <source>
        <strain evidence="2 3">E-37</strain>
    </source>
</reference>
<dbReference type="OrthoDB" id="7861008at2"/>
<dbReference type="InterPro" id="IPR046089">
    <property type="entry name" value="DUF6107"/>
</dbReference>